<dbReference type="Pfam" id="PF13855">
    <property type="entry name" value="LRR_8"/>
    <property type="match status" value="1"/>
</dbReference>
<evidence type="ECO:0000256" key="1">
    <source>
        <dbReference type="ARBA" id="ARBA00004196"/>
    </source>
</evidence>
<dbReference type="eggNOG" id="ENOG502S4YE">
    <property type="taxonomic scope" value="Eukaryota"/>
</dbReference>
<dbReference type="Pfam" id="PF08477">
    <property type="entry name" value="Roc"/>
    <property type="match status" value="1"/>
</dbReference>
<dbReference type="InterPro" id="IPR027417">
    <property type="entry name" value="P-loop_NTPase"/>
</dbReference>
<evidence type="ECO:0000313" key="6">
    <source>
        <dbReference type="EMBL" id="CBJ26199.1"/>
    </source>
</evidence>
<dbReference type="Proteomes" id="UP000002630">
    <property type="component" value="Linkage Group LG09"/>
</dbReference>
<name>D7FUC9_ECTSI</name>
<keyword evidence="7" id="KW-1185">Reference proteome</keyword>
<dbReference type="GO" id="GO:0016020">
    <property type="term" value="C:membrane"/>
    <property type="evidence" value="ECO:0007669"/>
    <property type="project" value="UniProtKB-SubCell"/>
</dbReference>
<evidence type="ECO:0000256" key="2">
    <source>
        <dbReference type="ARBA" id="ARBA00004370"/>
    </source>
</evidence>
<gene>
    <name evidence="6" type="ORF">Esi_0027_0058</name>
</gene>
<keyword evidence="3" id="KW-0732">Signal</keyword>
<dbReference type="PANTHER" id="PTHR48059:SF30">
    <property type="entry name" value="OS06G0587000 PROTEIN"/>
    <property type="match status" value="1"/>
</dbReference>
<sequence>MASTDRDALVALFRSAGGATWRRKENWDTAADLESWFGVILNNQGRVAELKLAVNNLQGVIPEKIGALNKIEILTLKDNELTGEIPPSLGGLVNLNLLDLGGNNLSGSIPKELGALNEAQTLKLGDNGLTGSIPKELGALSALDRLWLYGNELTALWDHTQNAQHVEEGGNRTLGGQLPSQLCRLLDVLDRATGGILGLDDNPWAEPPASIVSKGPTSIRGYFEDLYVESSRVQRNSVKIILVGQEGAGKTSLRQSMKANAAIPTGEWKEESTVFADVEPMQLEGSFVRVYDCAGQVAYTGLLQMFLTPRSVCVLVCNAEAFGQQRGDDTGGQVKEDCRKLEELRVCDWLRSVSRRVPNNDVILVATKCDLVGGNAEEFGRRIEQATRTWLASWVHDGMQPVRLEPGVCLTSCCASAVGENGEKSTGHNASERGWACDWRDDRDDMPPPGLVHRLVNKPDGSGLRGTQMVLPRSWDIALTVLEALERGRDPVEVVVEHLAEPDREDATRTAARQTGVYQGITVEALRVKWQEAVVGLARRGVNVTNAKNALEGALSIREFDGSLVRHEMFVFLDVVWLARILKPLLNHKDEETFDGLVNLGDTGDTRVTLEDPLDIASWGRLKNQGVLEPRLARTMWPNGLSKYVLPTLASLGLTFPLKNDPAGGLVVLLRLNPDRPERVGKVIDTFCLDQTPAFSTSWKIFLGVPAGAIEKVLTRCCSLGGVQTFWRSGVLVHGGLGDEDGHEIFAVVLEYSSSDNELTAQIFGDISTPAPWVALSYVISAVRLMLLDFPGLRSRGSLKCPQHGDAMLLVNKMTQAGVKLLEPSGCPQCSPDTRGLGAAAIDLVSMVDIRLDRDVIFRDVKQRFVELESQYSFSSSAASSNDEDVLIQKMEEVARTLKDGLDDLKGRLGKVLDSTQESLMRLKNLQAANYPYPRLVAVEEIASGGTPSKAHGINRVLNKLRGVGTKEMVLHFLCPVDMTKVPCGYGGEGYRFREARRWVKKLSPVLQVAVVTAKVALKATSGLDVDLSNFLKDVQDGFVDELVDQTLDEDTLLRVVLGEEDAGFNMRKETRASYEALRGFMGKLERRKDARDGDGYVDFRDNMQRLSDGRGGEVWVRNENVERWLDSHSNAVPSR</sequence>
<dbReference type="FunFam" id="3.80.10.10:FF:000400">
    <property type="entry name" value="Nuclear pore complex protein NUP107"/>
    <property type="match status" value="1"/>
</dbReference>
<keyword evidence="4" id="KW-0677">Repeat</keyword>
<comment type="subcellular location">
    <subcellularLocation>
        <location evidence="1">Cell envelope</location>
    </subcellularLocation>
    <subcellularLocation>
        <location evidence="2">Membrane</location>
    </subcellularLocation>
</comment>
<dbReference type="SUPFAM" id="SSF52058">
    <property type="entry name" value="L domain-like"/>
    <property type="match status" value="1"/>
</dbReference>
<dbReference type="InterPro" id="IPR032675">
    <property type="entry name" value="LRR_dom_sf"/>
</dbReference>
<dbReference type="EMBL" id="FN649734">
    <property type="protein sequence ID" value="CBJ26199.1"/>
    <property type="molecule type" value="Genomic_DNA"/>
</dbReference>
<dbReference type="AlphaFoldDB" id="D7FUC9"/>
<dbReference type="Gene3D" id="3.80.10.10">
    <property type="entry name" value="Ribonuclease Inhibitor"/>
    <property type="match status" value="1"/>
</dbReference>
<dbReference type="Gene3D" id="3.40.50.300">
    <property type="entry name" value="P-loop containing nucleotide triphosphate hydrolases"/>
    <property type="match status" value="1"/>
</dbReference>
<protein>
    <submittedName>
        <fullName evidence="6">LRR-GTPase of the ROCO family</fullName>
    </submittedName>
</protein>
<dbReference type="EMBL" id="FN648453">
    <property type="protein sequence ID" value="CBJ26199.1"/>
    <property type="molecule type" value="Genomic_DNA"/>
</dbReference>
<dbReference type="InterPro" id="IPR051848">
    <property type="entry name" value="PGIP"/>
</dbReference>
<evidence type="ECO:0000256" key="4">
    <source>
        <dbReference type="ARBA" id="ARBA00022737"/>
    </source>
</evidence>
<dbReference type="PANTHER" id="PTHR48059">
    <property type="entry name" value="POLYGALACTURONASE INHIBITOR 1"/>
    <property type="match status" value="1"/>
</dbReference>
<reference evidence="6 7" key="1">
    <citation type="journal article" date="2010" name="Nature">
        <title>The Ectocarpus genome and the independent evolution of multicellularity in brown algae.</title>
        <authorList>
            <person name="Cock J.M."/>
            <person name="Sterck L."/>
            <person name="Rouze P."/>
            <person name="Scornet D."/>
            <person name="Allen A.E."/>
            <person name="Amoutzias G."/>
            <person name="Anthouard V."/>
            <person name="Artiguenave F."/>
            <person name="Aury J.M."/>
            <person name="Badger J.H."/>
            <person name="Beszteri B."/>
            <person name="Billiau K."/>
            <person name="Bonnet E."/>
            <person name="Bothwell J.H."/>
            <person name="Bowler C."/>
            <person name="Boyen C."/>
            <person name="Brownlee C."/>
            <person name="Carrano C.J."/>
            <person name="Charrier B."/>
            <person name="Cho G.Y."/>
            <person name="Coelho S.M."/>
            <person name="Collen J."/>
            <person name="Corre E."/>
            <person name="Da Silva C."/>
            <person name="Delage L."/>
            <person name="Delaroque N."/>
            <person name="Dittami S.M."/>
            <person name="Doulbeau S."/>
            <person name="Elias M."/>
            <person name="Farnham G."/>
            <person name="Gachon C.M."/>
            <person name="Gschloessl B."/>
            <person name="Heesch S."/>
            <person name="Jabbari K."/>
            <person name="Jubin C."/>
            <person name="Kawai H."/>
            <person name="Kimura K."/>
            <person name="Kloareg B."/>
            <person name="Kupper F.C."/>
            <person name="Lang D."/>
            <person name="Le Bail A."/>
            <person name="Leblanc C."/>
            <person name="Lerouge P."/>
            <person name="Lohr M."/>
            <person name="Lopez P.J."/>
            <person name="Martens C."/>
            <person name="Maumus F."/>
            <person name="Michel G."/>
            <person name="Miranda-Saavedra D."/>
            <person name="Morales J."/>
            <person name="Moreau H."/>
            <person name="Motomura T."/>
            <person name="Nagasato C."/>
            <person name="Napoli C.A."/>
            <person name="Nelson D.R."/>
            <person name="Nyvall-Collen P."/>
            <person name="Peters A.F."/>
            <person name="Pommier C."/>
            <person name="Potin P."/>
            <person name="Poulain J."/>
            <person name="Quesneville H."/>
            <person name="Read B."/>
            <person name="Rensing S.A."/>
            <person name="Ritter A."/>
            <person name="Rousvoal S."/>
            <person name="Samanta M."/>
            <person name="Samson G."/>
            <person name="Schroeder D.C."/>
            <person name="Segurens B."/>
            <person name="Strittmatter M."/>
            <person name="Tonon T."/>
            <person name="Tregear J.W."/>
            <person name="Valentin K."/>
            <person name="von Dassow P."/>
            <person name="Yamagishi T."/>
            <person name="Van de Peer Y."/>
            <person name="Wincker P."/>
        </authorList>
    </citation>
    <scope>NUCLEOTIDE SEQUENCE [LARGE SCALE GENOMIC DNA]</scope>
    <source>
        <strain evidence="7">Ec32 / CCAP1310/4</strain>
    </source>
</reference>
<keyword evidence="5" id="KW-0472">Membrane</keyword>
<evidence type="ECO:0000313" key="7">
    <source>
        <dbReference type="Proteomes" id="UP000002630"/>
    </source>
</evidence>
<evidence type="ECO:0000256" key="3">
    <source>
        <dbReference type="ARBA" id="ARBA00022729"/>
    </source>
</evidence>
<proteinExistence type="predicted"/>
<dbReference type="InParanoid" id="D7FUC9"/>
<evidence type="ECO:0000256" key="5">
    <source>
        <dbReference type="ARBA" id="ARBA00023136"/>
    </source>
</evidence>
<organism evidence="6 7">
    <name type="scientific">Ectocarpus siliculosus</name>
    <name type="common">Brown alga</name>
    <name type="synonym">Conferva siliculosa</name>
    <dbReference type="NCBI Taxonomy" id="2880"/>
    <lineage>
        <taxon>Eukaryota</taxon>
        <taxon>Sar</taxon>
        <taxon>Stramenopiles</taxon>
        <taxon>Ochrophyta</taxon>
        <taxon>PX clade</taxon>
        <taxon>Phaeophyceae</taxon>
        <taxon>Ectocarpales</taxon>
        <taxon>Ectocarpaceae</taxon>
        <taxon>Ectocarpus</taxon>
    </lineage>
</organism>
<dbReference type="InterPro" id="IPR001611">
    <property type="entry name" value="Leu-rich_rpt"/>
</dbReference>
<dbReference type="SUPFAM" id="SSF52540">
    <property type="entry name" value="P-loop containing nucleoside triphosphate hydrolases"/>
    <property type="match status" value="1"/>
</dbReference>
<dbReference type="OrthoDB" id="776842at2759"/>
<accession>D7FUC9</accession>